<dbReference type="NCBIfam" id="NF011049">
    <property type="entry name" value="PRK14479.1"/>
    <property type="match status" value="1"/>
</dbReference>
<dbReference type="InterPro" id="IPR050861">
    <property type="entry name" value="Dihydroxyacetone_Kinase"/>
</dbReference>
<dbReference type="SUPFAM" id="SSF101473">
    <property type="entry name" value="DhaL-like"/>
    <property type="match status" value="1"/>
</dbReference>
<dbReference type="Gene3D" id="3.40.50.10440">
    <property type="entry name" value="Dihydroxyacetone kinase, domain 1"/>
    <property type="match status" value="1"/>
</dbReference>
<keyword evidence="9" id="KW-1185">Reference proteome</keyword>
<dbReference type="Proteomes" id="UP001344251">
    <property type="component" value="Chromosome"/>
</dbReference>
<keyword evidence="1" id="KW-0808">Transferase</keyword>
<dbReference type="PROSITE" id="PS51480">
    <property type="entry name" value="DHAL"/>
    <property type="match status" value="1"/>
</dbReference>
<evidence type="ECO:0000256" key="2">
    <source>
        <dbReference type="ARBA" id="ARBA00022741"/>
    </source>
</evidence>
<dbReference type="Pfam" id="PF02733">
    <property type="entry name" value="Dak1"/>
    <property type="match status" value="1"/>
</dbReference>
<dbReference type="SUPFAM" id="SSF82549">
    <property type="entry name" value="DAK1/DegV-like"/>
    <property type="match status" value="1"/>
</dbReference>
<dbReference type="Pfam" id="PF02734">
    <property type="entry name" value="Dak2"/>
    <property type="match status" value="1"/>
</dbReference>
<evidence type="ECO:0000259" key="6">
    <source>
        <dbReference type="PROSITE" id="PS51480"/>
    </source>
</evidence>
<dbReference type="InterPro" id="IPR036117">
    <property type="entry name" value="DhaL_dom_sf"/>
</dbReference>
<name>A0ABZ1FEH4_9ACTN</name>
<evidence type="ECO:0000256" key="1">
    <source>
        <dbReference type="ARBA" id="ARBA00022679"/>
    </source>
</evidence>
<dbReference type="PANTHER" id="PTHR28629:SF4">
    <property type="entry name" value="TRIOKINASE_FMN CYCLASE"/>
    <property type="match status" value="1"/>
</dbReference>
<proteinExistence type="predicted"/>
<keyword evidence="2" id="KW-0547">Nucleotide-binding</keyword>
<evidence type="ECO:0000256" key="5">
    <source>
        <dbReference type="SAM" id="MobiDB-lite"/>
    </source>
</evidence>
<sequence>MTTTPAGLGHHPETFREDWLEGLADAYARTLRRVPGAYGVVGRHAPRPGRVAVVIGGGSGHYPAFAGLVGPGLAAAAAIGDVFASPSAEQVYRTAKAADGGAGVLFSYGNYAGDVLHFGLAARRLAAEGIETRTVLVTDDVASGPPPVEGQETDPSRDRRGVAGDFFVFKVAGAAAERGDGLDAVARLAARANAMTRTFGAAFAGCTLPGASEPLFSVGAGTTELGMGIHGEPGLRTTRHLTAAELADELVDNLLPELPPGGDGRVAVLLNGLGRTKYEEMFVVYRRVNERLRAAGLRPYRPEVGEFVTSFDMAGVSLSLLPLDEELGELYDAPCDTPAFRSLPGTHTAEDDTRAEVPGPVRDEAAGPVGGGCAPGEDLPVTKALQAALDLVAADEDELGRLDAVAGDGDHGIGIVRGLRAAVAAARAAEPGPARDPHSAGTALLTAGLALADASGGASGALYGALLAETGAVLSKAPAGRGGSPSALFADAADAAQRAVGELGGAAVGEKTMLDALDPFRRALRACTGEALPTAWQAAAEAATRAAADTAQLVPARGRAARMGALGHGHPDAGAVSLALILTAVGTTLR</sequence>
<evidence type="ECO:0000256" key="3">
    <source>
        <dbReference type="ARBA" id="ARBA00022777"/>
    </source>
</evidence>
<feature type="region of interest" description="Disordered" evidence="5">
    <location>
        <begin position="342"/>
        <end position="372"/>
    </location>
</feature>
<dbReference type="InterPro" id="IPR004007">
    <property type="entry name" value="DhaL_dom"/>
</dbReference>
<dbReference type="SMART" id="SM01120">
    <property type="entry name" value="Dak2"/>
    <property type="match status" value="1"/>
</dbReference>
<dbReference type="GO" id="GO:0016301">
    <property type="term" value="F:kinase activity"/>
    <property type="evidence" value="ECO:0007669"/>
    <property type="project" value="UniProtKB-KW"/>
</dbReference>
<dbReference type="RefSeq" id="WP_326618294.1">
    <property type="nucleotide sequence ID" value="NZ_CP109106.1"/>
</dbReference>
<keyword evidence="4" id="KW-0067">ATP-binding</keyword>
<protein>
    <submittedName>
        <fullName evidence="8">Dihydroxyacetone kinase family protein</fullName>
    </submittedName>
</protein>
<feature type="compositionally biased region" description="Basic and acidic residues" evidence="5">
    <location>
        <begin position="348"/>
        <end position="365"/>
    </location>
</feature>
<dbReference type="EMBL" id="CP109106">
    <property type="protein sequence ID" value="WSB68791.1"/>
    <property type="molecule type" value="Genomic_DNA"/>
</dbReference>
<keyword evidence="3 8" id="KW-0418">Kinase</keyword>
<dbReference type="PROSITE" id="PS51481">
    <property type="entry name" value="DHAK"/>
    <property type="match status" value="1"/>
</dbReference>
<evidence type="ECO:0000313" key="8">
    <source>
        <dbReference type="EMBL" id="WSB68791.1"/>
    </source>
</evidence>
<accession>A0ABZ1FEH4</accession>
<evidence type="ECO:0000259" key="7">
    <source>
        <dbReference type="PROSITE" id="PS51481"/>
    </source>
</evidence>
<evidence type="ECO:0000256" key="4">
    <source>
        <dbReference type="ARBA" id="ARBA00022840"/>
    </source>
</evidence>
<dbReference type="Gene3D" id="3.30.1180.20">
    <property type="entry name" value="Dihydroxyacetone kinase, domain 2"/>
    <property type="match status" value="1"/>
</dbReference>
<feature type="domain" description="DhaK" evidence="7">
    <location>
        <begin position="11"/>
        <end position="340"/>
    </location>
</feature>
<dbReference type="Gene3D" id="1.25.40.340">
    <property type="match status" value="1"/>
</dbReference>
<evidence type="ECO:0000313" key="9">
    <source>
        <dbReference type="Proteomes" id="UP001344251"/>
    </source>
</evidence>
<organism evidence="8 9">
    <name type="scientific">Streptomyces decoyicus</name>
    <dbReference type="NCBI Taxonomy" id="249567"/>
    <lineage>
        <taxon>Bacteria</taxon>
        <taxon>Bacillati</taxon>
        <taxon>Actinomycetota</taxon>
        <taxon>Actinomycetes</taxon>
        <taxon>Kitasatosporales</taxon>
        <taxon>Streptomycetaceae</taxon>
        <taxon>Streptomyces</taxon>
    </lineage>
</organism>
<dbReference type="InterPro" id="IPR004006">
    <property type="entry name" value="DhaK_dom"/>
</dbReference>
<feature type="region of interest" description="Disordered" evidence="5">
    <location>
        <begin position="140"/>
        <end position="159"/>
    </location>
</feature>
<feature type="domain" description="DhaL" evidence="6">
    <location>
        <begin position="379"/>
        <end position="587"/>
    </location>
</feature>
<gene>
    <name evidence="8" type="ORF">OG863_12975</name>
</gene>
<dbReference type="PANTHER" id="PTHR28629">
    <property type="entry name" value="TRIOKINASE/FMN CYCLASE"/>
    <property type="match status" value="1"/>
</dbReference>
<reference evidence="8 9" key="1">
    <citation type="submission" date="2022-10" db="EMBL/GenBank/DDBJ databases">
        <title>The complete genomes of actinobacterial strains from the NBC collection.</title>
        <authorList>
            <person name="Joergensen T.S."/>
            <person name="Alvarez Arevalo M."/>
            <person name="Sterndorff E.B."/>
            <person name="Faurdal D."/>
            <person name="Vuksanovic O."/>
            <person name="Mourched A.-S."/>
            <person name="Charusanti P."/>
            <person name="Shaw S."/>
            <person name="Blin K."/>
            <person name="Weber T."/>
        </authorList>
    </citation>
    <scope>NUCLEOTIDE SEQUENCE [LARGE SCALE GENOMIC DNA]</scope>
    <source>
        <strain evidence="8 9">NBC 01774</strain>
    </source>
</reference>